<keyword evidence="14" id="KW-1185">Reference proteome</keyword>
<feature type="modified residue" description="Pyruvic acid (Ser); by autocatalysis" evidence="11">
    <location>
        <position position="188"/>
    </location>
</feature>
<keyword evidence="10 11" id="KW-0670">Pyruvate</keyword>
<proteinExistence type="inferred from homology"/>
<keyword evidence="7 11" id="KW-0594">Phospholipid biosynthesis</keyword>
<keyword evidence="12" id="KW-1133">Transmembrane helix</keyword>
<dbReference type="EC" id="4.1.1.65" evidence="11"/>
<reference evidence="14" key="1">
    <citation type="journal article" date="2019" name="Int. J. Syst. Evol. Microbiol.">
        <title>The Global Catalogue of Microorganisms (GCM) 10K type strain sequencing project: providing services to taxonomists for standard genome sequencing and annotation.</title>
        <authorList>
            <consortium name="The Broad Institute Genomics Platform"/>
            <consortium name="The Broad Institute Genome Sequencing Center for Infectious Disease"/>
            <person name="Wu L."/>
            <person name="Ma J."/>
        </authorList>
    </citation>
    <scope>NUCLEOTIDE SEQUENCE [LARGE SCALE GENOMIC DNA]</scope>
    <source>
        <strain evidence="14">CCUG 56752</strain>
    </source>
</reference>
<keyword evidence="1 11" id="KW-1003">Cell membrane</keyword>
<keyword evidence="2 11" id="KW-0444">Lipid biosynthesis</keyword>
<evidence type="ECO:0000256" key="3">
    <source>
        <dbReference type="ARBA" id="ARBA00022793"/>
    </source>
</evidence>
<comment type="pathway">
    <text evidence="11">Phospholipid metabolism; phosphatidylethanolamine biosynthesis; phosphatidylethanolamine from CDP-diacylglycerol: step 2/2.</text>
</comment>
<keyword evidence="12" id="KW-0812">Transmembrane</keyword>
<sequence>MFHKEGYRILVSSLIGVIIINLLSNLLIDESQQWLKIMIFGISFILFILIAQFFRNPKRKIDKNENHILAPVDGKVVAIEKVFEPEFINEERLQVSIFMSPINVHVTRYPIGGKILYSKYHPGKFLVAWHPKSSEENERTTIVVETEKFGNVLYRQIAGAVARRIVNYAKKDDIAVQGEDSGFIKFGSRVDLFLPVNAEITVNINDVVRGGNSIISKMA</sequence>
<dbReference type="Pfam" id="PF02666">
    <property type="entry name" value="PS_Dcarbxylase"/>
    <property type="match status" value="1"/>
</dbReference>
<comment type="cofactor">
    <cofactor evidence="11">
        <name>pyruvate</name>
        <dbReference type="ChEBI" id="CHEBI:15361"/>
    </cofactor>
    <text evidence="11">Binds 1 pyruvoyl group covalently per subunit.</text>
</comment>
<evidence type="ECO:0000256" key="2">
    <source>
        <dbReference type="ARBA" id="ARBA00022516"/>
    </source>
</evidence>
<feature type="chain" id="PRO_5044929946" description="Phosphatidylserine decarboxylase alpha chain" evidence="11">
    <location>
        <begin position="188"/>
        <end position="219"/>
    </location>
</feature>
<protein>
    <recommendedName>
        <fullName evidence="11">Phosphatidylserine decarboxylase proenzyme</fullName>
        <ecNumber evidence="11">4.1.1.65</ecNumber>
    </recommendedName>
    <component>
        <recommendedName>
            <fullName evidence="11">Phosphatidylserine decarboxylase alpha chain</fullName>
        </recommendedName>
    </component>
    <component>
        <recommendedName>
            <fullName evidence="11">Phosphatidylserine decarboxylase beta chain</fullName>
        </recommendedName>
    </component>
</protein>
<feature type="chain" id="PRO_5044929947" description="Phosphatidylserine decarboxylase beta chain" evidence="11">
    <location>
        <begin position="1"/>
        <end position="187"/>
    </location>
</feature>
<dbReference type="HAMAP" id="MF_00664">
    <property type="entry name" value="PS_decarb_PSD_A"/>
    <property type="match status" value="1"/>
</dbReference>
<gene>
    <name evidence="11" type="primary">psd</name>
    <name evidence="13" type="ORF">ACFQ0R_10420</name>
</gene>
<dbReference type="EMBL" id="JBHTIV010000010">
    <property type="protein sequence ID" value="MFD0933009.1"/>
    <property type="molecule type" value="Genomic_DNA"/>
</dbReference>
<name>A0ABW3GQW1_9FLAO</name>
<keyword evidence="6 11" id="KW-0865">Zymogen</keyword>
<evidence type="ECO:0000256" key="7">
    <source>
        <dbReference type="ARBA" id="ARBA00023209"/>
    </source>
</evidence>
<evidence type="ECO:0000313" key="13">
    <source>
        <dbReference type="EMBL" id="MFD0933009.1"/>
    </source>
</evidence>
<dbReference type="InterPro" id="IPR033175">
    <property type="entry name" value="PSD-A"/>
</dbReference>
<comment type="caution">
    <text evidence="13">The sequence shown here is derived from an EMBL/GenBank/DDBJ whole genome shotgun (WGS) entry which is preliminary data.</text>
</comment>
<feature type="transmembrane region" description="Helical" evidence="12">
    <location>
        <begin position="7"/>
        <end position="28"/>
    </location>
</feature>
<dbReference type="GO" id="GO:0004609">
    <property type="term" value="F:phosphatidylserine decarboxylase activity"/>
    <property type="evidence" value="ECO:0007669"/>
    <property type="project" value="UniProtKB-EC"/>
</dbReference>
<dbReference type="InterPro" id="IPR003817">
    <property type="entry name" value="PS_Dcarbxylase"/>
</dbReference>
<evidence type="ECO:0000256" key="12">
    <source>
        <dbReference type="SAM" id="Phobius"/>
    </source>
</evidence>
<evidence type="ECO:0000256" key="8">
    <source>
        <dbReference type="ARBA" id="ARBA00023239"/>
    </source>
</evidence>
<keyword evidence="9 11" id="KW-1208">Phospholipid metabolism</keyword>
<accession>A0ABW3GQW1</accession>
<comment type="subcellular location">
    <subcellularLocation>
        <location evidence="11">Cell membrane</location>
        <topology evidence="11">Peripheral membrane protein</topology>
    </subcellularLocation>
</comment>
<keyword evidence="3 11" id="KW-0210">Decarboxylase</keyword>
<comment type="subunit">
    <text evidence="11">Heterodimer of a large membrane-associated beta subunit and a small pyruvoyl-containing alpha subunit.</text>
</comment>
<feature type="site" description="Cleavage (non-hydrolytic); by autocatalysis" evidence="11">
    <location>
        <begin position="187"/>
        <end position="188"/>
    </location>
</feature>
<keyword evidence="8 11" id="KW-0456">Lyase</keyword>
<comment type="PTM">
    <text evidence="11">Is synthesized initially as an inactive proenzyme. Formation of the active enzyme involves a self-maturation process in which the active site pyruvoyl group is generated from an internal serine residue via an autocatalytic post-translational modification. Two non-identical subunits are generated from the proenzyme in this reaction, and the pyruvate is formed at the N-terminus of the alpha chain, which is derived from the carboxyl end of the proenzyme. The post-translation cleavage follows an unusual pathway, termed non-hydrolytic serinolysis, in which the side chain hydroxyl group of the serine supplies its oxygen atom to form the C-terminus of the beta chain, while the remainder of the serine residue undergoes an oxidative deamination to produce ammonia and the pyruvoyl prosthetic group on the alpha chain.</text>
</comment>
<comment type="function">
    <text evidence="11">Catalyzes the formation of phosphatidylethanolamine (PtdEtn) from phosphatidylserine (PtdSer).</text>
</comment>
<evidence type="ECO:0000256" key="4">
    <source>
        <dbReference type="ARBA" id="ARBA00023098"/>
    </source>
</evidence>
<keyword evidence="5 11" id="KW-0472">Membrane</keyword>
<dbReference type="PANTHER" id="PTHR35809:SF1">
    <property type="entry name" value="ARCHAETIDYLSERINE DECARBOXYLASE PROENZYME-RELATED"/>
    <property type="match status" value="1"/>
</dbReference>
<feature type="transmembrane region" description="Helical" evidence="12">
    <location>
        <begin position="34"/>
        <end position="54"/>
    </location>
</feature>
<evidence type="ECO:0000256" key="11">
    <source>
        <dbReference type="HAMAP-Rule" id="MF_00664"/>
    </source>
</evidence>
<dbReference type="PANTHER" id="PTHR35809">
    <property type="entry name" value="ARCHAETIDYLSERINE DECARBOXYLASE PROENZYME-RELATED"/>
    <property type="match status" value="1"/>
</dbReference>
<evidence type="ECO:0000256" key="5">
    <source>
        <dbReference type="ARBA" id="ARBA00023136"/>
    </source>
</evidence>
<dbReference type="NCBIfam" id="NF003678">
    <property type="entry name" value="PRK05305.1-2"/>
    <property type="match status" value="1"/>
</dbReference>
<dbReference type="RefSeq" id="WP_379658316.1">
    <property type="nucleotide sequence ID" value="NZ_JBHTIV010000010.1"/>
</dbReference>
<dbReference type="Proteomes" id="UP001597049">
    <property type="component" value="Unassembled WGS sequence"/>
</dbReference>
<organism evidence="13 14">
    <name type="scientific">Psychroflexus salinarum</name>
    <dbReference type="NCBI Taxonomy" id="546024"/>
    <lineage>
        <taxon>Bacteria</taxon>
        <taxon>Pseudomonadati</taxon>
        <taxon>Bacteroidota</taxon>
        <taxon>Flavobacteriia</taxon>
        <taxon>Flavobacteriales</taxon>
        <taxon>Flavobacteriaceae</taxon>
        <taxon>Psychroflexus</taxon>
    </lineage>
</organism>
<evidence type="ECO:0000256" key="10">
    <source>
        <dbReference type="ARBA" id="ARBA00023317"/>
    </source>
</evidence>
<feature type="active site" description="Schiff-base intermediate with substrate; via pyruvic acid" evidence="11">
    <location>
        <position position="188"/>
    </location>
</feature>
<evidence type="ECO:0000313" key="14">
    <source>
        <dbReference type="Proteomes" id="UP001597049"/>
    </source>
</evidence>
<keyword evidence="4 11" id="KW-0443">Lipid metabolism</keyword>
<comment type="similarity">
    <text evidence="11">Belongs to the phosphatidylserine decarboxylase family. PSD-A subfamily.</text>
</comment>
<evidence type="ECO:0000256" key="6">
    <source>
        <dbReference type="ARBA" id="ARBA00023145"/>
    </source>
</evidence>
<evidence type="ECO:0000256" key="9">
    <source>
        <dbReference type="ARBA" id="ARBA00023264"/>
    </source>
</evidence>
<comment type="catalytic activity">
    <reaction evidence="11">
        <text>a 1,2-diacyl-sn-glycero-3-phospho-L-serine + H(+) = a 1,2-diacyl-sn-glycero-3-phosphoethanolamine + CO2</text>
        <dbReference type="Rhea" id="RHEA:20828"/>
        <dbReference type="ChEBI" id="CHEBI:15378"/>
        <dbReference type="ChEBI" id="CHEBI:16526"/>
        <dbReference type="ChEBI" id="CHEBI:57262"/>
        <dbReference type="ChEBI" id="CHEBI:64612"/>
        <dbReference type="EC" id="4.1.1.65"/>
    </reaction>
</comment>
<evidence type="ECO:0000256" key="1">
    <source>
        <dbReference type="ARBA" id="ARBA00022475"/>
    </source>
</evidence>